<evidence type="ECO:0000256" key="2">
    <source>
        <dbReference type="ARBA" id="ARBA00004496"/>
    </source>
</evidence>
<reference evidence="8 9" key="1">
    <citation type="journal article" date="2008" name="Nature">
        <title>The Trichoplax genome and the nature of placozoans.</title>
        <authorList>
            <person name="Srivastava M."/>
            <person name="Begovic E."/>
            <person name="Chapman J."/>
            <person name="Putnam N.H."/>
            <person name="Hellsten U."/>
            <person name="Kawashima T."/>
            <person name="Kuo A."/>
            <person name="Mitros T."/>
            <person name="Salamov A."/>
            <person name="Carpenter M.L."/>
            <person name="Signorovitch A.Y."/>
            <person name="Moreno M.A."/>
            <person name="Kamm K."/>
            <person name="Grimwood J."/>
            <person name="Schmutz J."/>
            <person name="Shapiro H."/>
            <person name="Grigoriev I.V."/>
            <person name="Buss L.W."/>
            <person name="Schierwater B."/>
            <person name="Dellaporta S.L."/>
            <person name="Rokhsar D.S."/>
        </authorList>
    </citation>
    <scope>NUCLEOTIDE SEQUENCE [LARGE SCALE GENOMIC DNA]</scope>
    <source>
        <strain evidence="8 9">Grell-BS-1999</strain>
    </source>
</reference>
<dbReference type="CDD" id="cd07588">
    <property type="entry name" value="BAR_Amphiphysin"/>
    <property type="match status" value="1"/>
</dbReference>
<dbReference type="GO" id="GO:0012505">
    <property type="term" value="C:endomembrane system"/>
    <property type="evidence" value="ECO:0007669"/>
    <property type="project" value="UniProtKB-SubCell"/>
</dbReference>
<dbReference type="PANTHER" id="PTHR46514:SF3">
    <property type="entry name" value="AMPHIPHYSIN"/>
    <property type="match status" value="1"/>
</dbReference>
<comment type="subcellular location">
    <subcellularLocation>
        <location evidence="2">Cytoplasm</location>
    </subcellularLocation>
    <subcellularLocation>
        <location evidence="1">Endomembrane system</location>
    </subcellularLocation>
</comment>
<evidence type="ECO:0000256" key="4">
    <source>
        <dbReference type="ARBA" id="ARBA00022490"/>
    </source>
</evidence>
<protein>
    <recommendedName>
        <fullName evidence="7">BAR domain-containing protein</fullName>
    </recommendedName>
</protein>
<name>B3S8L5_TRIAD</name>
<evidence type="ECO:0000256" key="1">
    <source>
        <dbReference type="ARBA" id="ARBA00004308"/>
    </source>
</evidence>
<evidence type="ECO:0000256" key="3">
    <source>
        <dbReference type="ARBA" id="ARBA00022443"/>
    </source>
</evidence>
<dbReference type="HOGENOM" id="CLU_017859_2_0_1"/>
<proteinExistence type="predicted"/>
<dbReference type="Pfam" id="PF03114">
    <property type="entry name" value="BAR"/>
    <property type="match status" value="1"/>
</dbReference>
<dbReference type="eggNOG" id="KOG3771">
    <property type="taxonomic scope" value="Eukaryota"/>
</dbReference>
<evidence type="ECO:0000313" key="9">
    <source>
        <dbReference type="Proteomes" id="UP000009022"/>
    </source>
</evidence>
<dbReference type="EMBL" id="DS985256">
    <property type="protein sequence ID" value="EDV20906.1"/>
    <property type="molecule type" value="Genomic_DNA"/>
</dbReference>
<dbReference type="CTD" id="6757763"/>
<dbReference type="GO" id="GO:0005737">
    <property type="term" value="C:cytoplasm"/>
    <property type="evidence" value="ECO:0007669"/>
    <property type="project" value="UniProtKB-SubCell"/>
</dbReference>
<dbReference type="Gene3D" id="1.20.1270.60">
    <property type="entry name" value="Arfaptin homology (AH) domain/BAR domain"/>
    <property type="match status" value="1"/>
</dbReference>
<keyword evidence="4" id="KW-0963">Cytoplasm</keyword>
<dbReference type="OMA" id="QTRQDYI"/>
<dbReference type="STRING" id="10228.B3S8L5"/>
<dbReference type="SMART" id="SM00721">
    <property type="entry name" value="BAR"/>
    <property type="match status" value="1"/>
</dbReference>
<dbReference type="Proteomes" id="UP000009022">
    <property type="component" value="Unassembled WGS sequence"/>
</dbReference>
<dbReference type="PROSITE" id="PS51021">
    <property type="entry name" value="BAR"/>
    <property type="match status" value="1"/>
</dbReference>
<dbReference type="InterPro" id="IPR004148">
    <property type="entry name" value="BAR_dom"/>
</dbReference>
<keyword evidence="5" id="KW-0175">Coiled coil</keyword>
<dbReference type="PRINTS" id="PR01251">
    <property type="entry name" value="AMPHIPHYSIN"/>
</dbReference>
<evidence type="ECO:0000313" key="8">
    <source>
        <dbReference type="EMBL" id="EDV20906.1"/>
    </source>
</evidence>
<keyword evidence="9" id="KW-1185">Reference proteome</keyword>
<dbReference type="PANTHER" id="PTHR46514">
    <property type="entry name" value="AMPHIPHYSIN"/>
    <property type="match status" value="1"/>
</dbReference>
<feature type="non-terminal residue" evidence="8">
    <location>
        <position position="1"/>
    </location>
</feature>
<dbReference type="InParanoid" id="B3S8L5"/>
<gene>
    <name evidence="8" type="ORF">TRIADDRAFT_31132</name>
</gene>
<dbReference type="InterPro" id="IPR003005">
    <property type="entry name" value="Amphiphysin"/>
</dbReference>
<evidence type="ECO:0000256" key="5">
    <source>
        <dbReference type="ARBA" id="ARBA00023054"/>
    </source>
</evidence>
<dbReference type="InterPro" id="IPR027267">
    <property type="entry name" value="AH/BAR_dom_sf"/>
</dbReference>
<evidence type="ECO:0000256" key="6">
    <source>
        <dbReference type="ARBA" id="ARBA00023136"/>
    </source>
</evidence>
<dbReference type="AlphaFoldDB" id="B3S8L5"/>
<organism evidence="8 9">
    <name type="scientific">Trichoplax adhaerens</name>
    <name type="common">Trichoplax reptans</name>
    <dbReference type="NCBI Taxonomy" id="10228"/>
    <lineage>
        <taxon>Eukaryota</taxon>
        <taxon>Metazoa</taxon>
        <taxon>Placozoa</taxon>
        <taxon>Uniplacotomia</taxon>
        <taxon>Trichoplacea</taxon>
        <taxon>Trichoplacidae</taxon>
        <taxon>Trichoplax</taxon>
    </lineage>
</organism>
<dbReference type="KEGG" id="tad:TRIADDRAFT_31132"/>
<sequence>VLQKLGKADETRDESFDEHVNNFNKQQAEVHKLHKEFKQYLSCLKDMKTAASNLNEAISEVYDGEWGGYSELVSVFEDSKTLWNNLALRLSEEVVSPFAIYQSQFPEFKSRIAKRGRKLIDYDACRHNLDVSTKRKADDRKISQLEEEEMVSKKIYDELNTQLSNELPAIYDSRVAFYVSTLQSYFATQIEFNKNITKVRCSVEIKCNQNGTTINKPVQLLLLFF</sequence>
<keyword evidence="6" id="KW-0472">Membrane</keyword>
<dbReference type="RefSeq" id="XP_002116550.1">
    <property type="nucleotide sequence ID" value="XM_002116514.1"/>
</dbReference>
<accession>B3S8L5</accession>
<dbReference type="OrthoDB" id="446293at2759"/>
<dbReference type="GeneID" id="6757763"/>
<keyword evidence="3" id="KW-0728">SH3 domain</keyword>
<feature type="domain" description="BAR" evidence="7">
    <location>
        <begin position="1"/>
        <end position="216"/>
    </location>
</feature>
<evidence type="ECO:0000259" key="7">
    <source>
        <dbReference type="PROSITE" id="PS51021"/>
    </source>
</evidence>
<dbReference type="FunFam" id="1.20.1270.60:FF:000013">
    <property type="entry name" value="Amphiphysin isoform 2"/>
    <property type="match status" value="1"/>
</dbReference>
<dbReference type="SUPFAM" id="SSF103657">
    <property type="entry name" value="BAR/IMD domain-like"/>
    <property type="match status" value="1"/>
</dbReference>
<dbReference type="PhylomeDB" id="B3S8L5"/>